<dbReference type="CDD" id="cd16025">
    <property type="entry name" value="PAS_like"/>
    <property type="match status" value="1"/>
</dbReference>
<comment type="caution">
    <text evidence="6">The sequence shown here is derived from an EMBL/GenBank/DDBJ whole genome shotgun (WGS) entry which is preliminary data.</text>
</comment>
<dbReference type="InterPro" id="IPR000917">
    <property type="entry name" value="Sulfatase_N"/>
</dbReference>
<evidence type="ECO:0000313" key="7">
    <source>
        <dbReference type="Proteomes" id="UP000607435"/>
    </source>
</evidence>
<accession>A0ABR6Y0N3</accession>
<comment type="similarity">
    <text evidence="1">Belongs to the sulfatase family.</text>
</comment>
<keyword evidence="7" id="KW-1185">Reference proteome</keyword>
<keyword evidence="3" id="KW-0378">Hydrolase</keyword>
<reference evidence="6 7" key="1">
    <citation type="submission" date="2020-08" db="EMBL/GenBank/DDBJ databases">
        <title>Winogradskyella ouciana sp. nov., isolated from the hadal seawater of the Mariana Trench.</title>
        <authorList>
            <person name="He X."/>
        </authorList>
    </citation>
    <scope>NUCLEOTIDE SEQUENCE [LARGE SCALE GENOMIC DNA]</scope>
    <source>
        <strain evidence="6 7">KCTC 22026</strain>
    </source>
</reference>
<dbReference type="Gene3D" id="3.40.720.10">
    <property type="entry name" value="Alkaline Phosphatase, subunit A"/>
    <property type="match status" value="1"/>
</dbReference>
<dbReference type="EMBL" id="JACOME010000002">
    <property type="protein sequence ID" value="MBC3846312.1"/>
    <property type="molecule type" value="Genomic_DNA"/>
</dbReference>
<name>A0ABR6Y0N3_9FLAO</name>
<evidence type="ECO:0000256" key="4">
    <source>
        <dbReference type="ARBA" id="ARBA00022837"/>
    </source>
</evidence>
<dbReference type="Proteomes" id="UP000607435">
    <property type="component" value="Unassembled WGS sequence"/>
</dbReference>
<evidence type="ECO:0000313" key="6">
    <source>
        <dbReference type="EMBL" id="MBC3846312.1"/>
    </source>
</evidence>
<feature type="domain" description="Sulfatase N-terminal" evidence="5">
    <location>
        <begin position="33"/>
        <end position="424"/>
    </location>
</feature>
<dbReference type="SUPFAM" id="SSF53649">
    <property type="entry name" value="Alkaline phosphatase-like"/>
    <property type="match status" value="1"/>
</dbReference>
<dbReference type="InterPro" id="IPR024607">
    <property type="entry name" value="Sulfatase_CS"/>
</dbReference>
<dbReference type="RefSeq" id="WP_186845436.1">
    <property type="nucleotide sequence ID" value="NZ_JACOME010000002.1"/>
</dbReference>
<evidence type="ECO:0000256" key="2">
    <source>
        <dbReference type="ARBA" id="ARBA00022723"/>
    </source>
</evidence>
<dbReference type="PROSITE" id="PS51257">
    <property type="entry name" value="PROKAR_LIPOPROTEIN"/>
    <property type="match status" value="1"/>
</dbReference>
<protein>
    <submittedName>
        <fullName evidence="6">Arylsulfatase</fullName>
    </submittedName>
</protein>
<dbReference type="Pfam" id="PF00884">
    <property type="entry name" value="Sulfatase"/>
    <property type="match status" value="1"/>
</dbReference>
<keyword evidence="2" id="KW-0479">Metal-binding</keyword>
<evidence type="ECO:0000256" key="3">
    <source>
        <dbReference type="ARBA" id="ARBA00022801"/>
    </source>
</evidence>
<proteinExistence type="inferred from homology"/>
<dbReference type="InterPro" id="IPR050738">
    <property type="entry name" value="Sulfatase"/>
</dbReference>
<organism evidence="6 7">
    <name type="scientific">Winogradskyella echinorum</name>
    <dbReference type="NCBI Taxonomy" id="538189"/>
    <lineage>
        <taxon>Bacteria</taxon>
        <taxon>Pseudomonadati</taxon>
        <taxon>Bacteroidota</taxon>
        <taxon>Flavobacteriia</taxon>
        <taxon>Flavobacteriales</taxon>
        <taxon>Flavobacteriaceae</taxon>
        <taxon>Winogradskyella</taxon>
    </lineage>
</organism>
<dbReference type="InterPro" id="IPR017850">
    <property type="entry name" value="Alkaline_phosphatase_core_sf"/>
</dbReference>
<dbReference type="PANTHER" id="PTHR42693">
    <property type="entry name" value="ARYLSULFATASE FAMILY MEMBER"/>
    <property type="match status" value="1"/>
</dbReference>
<dbReference type="PROSITE" id="PS00149">
    <property type="entry name" value="SULFATASE_2"/>
    <property type="match status" value="1"/>
</dbReference>
<dbReference type="Gene3D" id="3.30.1120.10">
    <property type="match status" value="1"/>
</dbReference>
<evidence type="ECO:0000256" key="1">
    <source>
        <dbReference type="ARBA" id="ARBA00008779"/>
    </source>
</evidence>
<sequence>MRILVLGIAMVFFLGCKEGKTEKKEETESLKKPNIVLIMADDMGFSDLGNYGSEINTPSLDRLASEGTRISRFYTNTICAPSRTSLLTGQYPHKAGMGFFNEDFGVPGYEGYLNKESLTLGEVFKTGGYATYMAGKWHVGNEKPHWPLQRGFDNFFGFLDGGASYFDTKPLLKGPPSTAFLYEGNEVYNINKEDFYLTDELTSRAIDFVKDKPEEKPFFLYMAYNSPHWPLHAKPEDIAKYKGKYDAGWDELRKLRFENIKKLGLVNEDWNIFKDKLLPPWDSLSAEEKSEWTLKMEVYAAMVDNLDQNIGKLLNYLGTSGQLDNTVVIFLSDNGAENMDVGKMPFTVKRNEGPVGTAGSMEAYTKNWAQVSNSPLRSYKSSPYEGGVATPFIIRYPGQKEKSNILKGGTHVIDIMPTLLNIAQIDYPETYNGIKVNSLAGESFLPLLQGEDWKREQPICFEWFGDRAVWLGDLKGVSVYPGNTWELYDLAADRTETNNIADSQPETIAKMDAIYNEWANANGVFAWSEEMSKKTPFRKSPH</sequence>
<dbReference type="PANTHER" id="PTHR42693:SF53">
    <property type="entry name" value="ENDO-4-O-SULFATASE"/>
    <property type="match status" value="1"/>
</dbReference>
<evidence type="ECO:0000259" key="5">
    <source>
        <dbReference type="Pfam" id="PF00884"/>
    </source>
</evidence>
<keyword evidence="4" id="KW-0106">Calcium</keyword>
<gene>
    <name evidence="6" type="ORF">H6H04_07970</name>
</gene>